<accession>A0ABM3DPQ2</accession>
<feature type="compositionally biased region" description="Low complexity" evidence="1">
    <location>
        <begin position="1174"/>
        <end position="1188"/>
    </location>
</feature>
<reference evidence="3" key="1">
    <citation type="submission" date="2025-08" db="UniProtKB">
        <authorList>
            <consortium name="RefSeq"/>
        </authorList>
    </citation>
    <scope>IDENTIFICATION</scope>
</reference>
<sequence length="1477" mass="160818">MSPVIFASGGVSSTKVVEDMVSGVSNILQMFINGQSVEQSVVFREDGVEVDMTHLTGQVMTALSGTVLNFSNKEENEPDKRELLCVVADHMKMLESCKSSEEMLKQGESNLNIKGAKSSLHLSTQSMDRLLTEEFQTKATASIREIVKRFRGCTSCCSGTTSSSPTPRIGEIGDLMIDHEASELVSTFVSDMDNLTQAIRASCSPAQSEQILLENHQSKIWSYTVGCYYDTKKTLKRLLTCPEKGDLSSTFVESTKDSFTMVPTLYLDIGHSSNGEADTSDSISCKPLLITPSSMNEQKGQSETPKPLLALKKYLQDQVLLDTTKAIASQVLVLYKTEVMEKLSSSVGDCDSEESLEATLFVDGIMSDLNDFTSSCSASPSELLDSEQCLSDLTFPLGLQDSTTNSESTQSLPVINMKKLSSVSFQTKARKAVSEALRSVNPFTTSLLGDSEASKLLDTFVTDVDTIVQSMQTHESEILRISKGSTLSAARIIYHRFRQMLRRFLTPCQDSVKVIDGVTPIHDEILKQAPSESLDSQVTCNSDSLEIQADLQTCTKEVISQILTVYHSEESMDECLSSLKGDTEDLSKLLDAVVSQIDVLAASKSYLSVDDYAVNTQDNLHGEINNDEEEASSRRLKSTAFDKLCTEEFQTKASQMAGGILQSGLIGIVNASLDGRGADICAESSNDGDDRDVKILLKSGTPSLFTSSLHTNSAASNIVINITKDLNSFTQMTKMSDASVSGQLERSLSASTLPVSVHNGANVKGKIIWPGTVNLFNNVFTKVKDFFAQQQPVLLDNVVEAPKHVESICRTATSTQMTYSEHEGSQASMVNYSKALISQTLMTIQRRVSMSERMSTSEKGLLTRSIVGSMLEDVDMVRTDGHEIHRPSSSKSSLSITSAMTRGSQSDFTNSLPGTPVPNEWPVESYCPIIRSSVIDMSDSSTHSQGSTNYTRQTISAIVDTVMEVIPREDTEHIATADDVTSFTRRLARLSPRDGLQNFSHELTDKVYELIKSHNTPQALFVPAGKSVSDSILLKLKTGLNASEESREFPSDLVYSFAKESIKRLLQQIVPWLPPPSQGSDFCQTIVSDGSLQDTSRLIPSCSAISISSSQVYCDTNSLFTNIMVNQVMDTCSLASNSSEELSELMNIINGLSPTDAGTLDSDRPALMTTSRQSSAKSLPGPSLSGSSTHNGGTVDIQVLGEVESKMDNKDLEMSRVSVHPSTPSAMDSDTYTSFDSTSNDYTSLVLLLIVRLLSMITPITLLESSDIGETSRVLTKRILSEFCGTSGLEPTQAYPQNLKIKKIFKAVYKGLLQEFGSEKMLQVAMKSTDYAFDDALVKSLTRELLTKCNKASSSPPSMTQLPSHNALGGDEVGNSGLPTTGKKEKKRGRFSALCGLNLKCTKKVNKNNHCTPTPSQNQTPAVSETAIVNDQDSCRTESVCSTKKKPRKRSLISRMFSAIGKALSSPFTSCYKRKTT</sequence>
<dbReference type="GeneID" id="123729579"/>
<evidence type="ECO:0000313" key="2">
    <source>
        <dbReference type="Proteomes" id="UP001652741"/>
    </source>
</evidence>
<protein>
    <recommendedName>
        <fullName evidence="4">Fibrous sheath-interacting protein 2-like</fullName>
    </recommendedName>
</protein>
<keyword evidence="2" id="KW-1185">Reference proteome</keyword>
<proteinExistence type="predicted"/>
<feature type="region of interest" description="Disordered" evidence="1">
    <location>
        <begin position="1159"/>
        <end position="1194"/>
    </location>
</feature>
<organism evidence="2 3">
    <name type="scientific">Salmo salar</name>
    <name type="common">Atlantic salmon</name>
    <dbReference type="NCBI Taxonomy" id="8030"/>
    <lineage>
        <taxon>Eukaryota</taxon>
        <taxon>Metazoa</taxon>
        <taxon>Chordata</taxon>
        <taxon>Craniata</taxon>
        <taxon>Vertebrata</taxon>
        <taxon>Euteleostomi</taxon>
        <taxon>Actinopterygii</taxon>
        <taxon>Neopterygii</taxon>
        <taxon>Teleostei</taxon>
        <taxon>Protacanthopterygii</taxon>
        <taxon>Salmoniformes</taxon>
        <taxon>Salmonidae</taxon>
        <taxon>Salmoninae</taxon>
        <taxon>Salmo</taxon>
    </lineage>
</organism>
<evidence type="ECO:0000313" key="3">
    <source>
        <dbReference type="RefSeq" id="XP_045560787.1"/>
    </source>
</evidence>
<dbReference type="Proteomes" id="UP001652741">
    <property type="component" value="Chromosome ssa21"/>
</dbReference>
<feature type="region of interest" description="Disordered" evidence="1">
    <location>
        <begin position="1349"/>
        <end position="1385"/>
    </location>
</feature>
<feature type="compositionally biased region" description="Polar residues" evidence="1">
    <location>
        <begin position="1350"/>
        <end position="1364"/>
    </location>
</feature>
<evidence type="ECO:0000256" key="1">
    <source>
        <dbReference type="SAM" id="MobiDB-lite"/>
    </source>
</evidence>
<gene>
    <name evidence="3" type="primary">LOC123729579</name>
</gene>
<dbReference type="RefSeq" id="XP_045560787.1">
    <property type="nucleotide sequence ID" value="XM_045704831.1"/>
</dbReference>
<name>A0ABM3DPQ2_SALSA</name>
<evidence type="ECO:0008006" key="4">
    <source>
        <dbReference type="Google" id="ProtNLM"/>
    </source>
</evidence>